<dbReference type="SUPFAM" id="SSF52540">
    <property type="entry name" value="P-loop containing nucleoside triphosphate hydrolases"/>
    <property type="match status" value="1"/>
</dbReference>
<protein>
    <submittedName>
        <fullName evidence="4">Disease resistance-like protein</fullName>
    </submittedName>
</protein>
<comment type="caution">
    <text evidence="4">The sequence shown here is derived from an EMBL/GenBank/DDBJ whole genome shotgun (WGS) entry which is preliminary data.</text>
</comment>
<gene>
    <name evidence="4" type="ORF">CKAN_01706000</name>
</gene>
<reference evidence="4 5" key="1">
    <citation type="journal article" date="2019" name="Nat. Plants">
        <title>Stout camphor tree genome fills gaps in understanding of flowering plant genome evolution.</title>
        <authorList>
            <person name="Chaw S.M."/>
            <person name="Liu Y.C."/>
            <person name="Wu Y.W."/>
            <person name="Wang H.Y."/>
            <person name="Lin C.I."/>
            <person name="Wu C.S."/>
            <person name="Ke H.M."/>
            <person name="Chang L.Y."/>
            <person name="Hsu C.Y."/>
            <person name="Yang H.T."/>
            <person name="Sudianto E."/>
            <person name="Hsu M.H."/>
            <person name="Wu K.P."/>
            <person name="Wang L.N."/>
            <person name="Leebens-Mack J.H."/>
            <person name="Tsai I.J."/>
        </authorList>
    </citation>
    <scope>NUCLEOTIDE SEQUENCE [LARGE SCALE GENOMIC DNA]</scope>
    <source>
        <strain evidence="5">cv. Chaw 1501</strain>
        <tissue evidence="4">Young leaves</tissue>
    </source>
</reference>
<dbReference type="InterPro" id="IPR036388">
    <property type="entry name" value="WH-like_DNA-bd_sf"/>
</dbReference>
<dbReference type="InterPro" id="IPR042197">
    <property type="entry name" value="Apaf_helical"/>
</dbReference>
<name>A0A3S3QQG1_9MAGN</name>
<dbReference type="PANTHER" id="PTHR23155:SF1032">
    <property type="entry name" value="NB-ARC DOMAIN-CONTAINING PROTEIN"/>
    <property type="match status" value="1"/>
</dbReference>
<evidence type="ECO:0000313" key="5">
    <source>
        <dbReference type="Proteomes" id="UP000283530"/>
    </source>
</evidence>
<accession>A0A3S3QQG1</accession>
<dbReference type="Gene3D" id="1.10.8.430">
    <property type="entry name" value="Helical domain of apoptotic protease-activating factors"/>
    <property type="match status" value="1"/>
</dbReference>
<keyword evidence="1" id="KW-0677">Repeat</keyword>
<dbReference type="GO" id="GO:0043531">
    <property type="term" value="F:ADP binding"/>
    <property type="evidence" value="ECO:0007669"/>
    <property type="project" value="InterPro"/>
</dbReference>
<dbReference type="EMBL" id="QPKB01000007">
    <property type="protein sequence ID" value="RWR88078.1"/>
    <property type="molecule type" value="Genomic_DNA"/>
</dbReference>
<dbReference type="Proteomes" id="UP000283530">
    <property type="component" value="Unassembled WGS sequence"/>
</dbReference>
<dbReference type="Pfam" id="PF23559">
    <property type="entry name" value="WHD_DRP"/>
    <property type="match status" value="1"/>
</dbReference>
<dbReference type="InterPro" id="IPR058922">
    <property type="entry name" value="WHD_DRP"/>
</dbReference>
<feature type="domain" description="Disease resistance protein winged helix" evidence="3">
    <location>
        <begin position="112"/>
        <end position="143"/>
    </location>
</feature>
<dbReference type="Gene3D" id="1.10.10.10">
    <property type="entry name" value="Winged helix-like DNA-binding domain superfamily/Winged helix DNA-binding domain"/>
    <property type="match status" value="1"/>
</dbReference>
<evidence type="ECO:0000256" key="2">
    <source>
        <dbReference type="ARBA" id="ARBA00022821"/>
    </source>
</evidence>
<organism evidence="4 5">
    <name type="scientific">Cinnamomum micranthum f. kanehirae</name>
    <dbReference type="NCBI Taxonomy" id="337451"/>
    <lineage>
        <taxon>Eukaryota</taxon>
        <taxon>Viridiplantae</taxon>
        <taxon>Streptophyta</taxon>
        <taxon>Embryophyta</taxon>
        <taxon>Tracheophyta</taxon>
        <taxon>Spermatophyta</taxon>
        <taxon>Magnoliopsida</taxon>
        <taxon>Magnoliidae</taxon>
        <taxon>Laurales</taxon>
        <taxon>Lauraceae</taxon>
        <taxon>Cinnamomum</taxon>
    </lineage>
</organism>
<keyword evidence="2" id="KW-0611">Plant defense</keyword>
<evidence type="ECO:0000259" key="3">
    <source>
        <dbReference type="Pfam" id="PF23559"/>
    </source>
</evidence>
<dbReference type="InterPro" id="IPR027417">
    <property type="entry name" value="P-loop_NTPase"/>
</dbReference>
<evidence type="ECO:0000313" key="4">
    <source>
        <dbReference type="EMBL" id="RWR88078.1"/>
    </source>
</evidence>
<dbReference type="GO" id="GO:0098542">
    <property type="term" value="P:defense response to other organism"/>
    <property type="evidence" value="ECO:0007669"/>
    <property type="project" value="TreeGrafter"/>
</dbReference>
<keyword evidence="5" id="KW-1185">Reference proteome</keyword>
<dbReference type="AlphaFoldDB" id="A0A3S3QQG1"/>
<dbReference type="InterPro" id="IPR044974">
    <property type="entry name" value="Disease_R_plants"/>
</dbReference>
<sequence>MEAHEVKVQVLSDEESWELFKKNAGDVVLSTGIKELAKAVTRECCYLPLAIITVGKAMCGVNDVRVWKNALKELQQSNLEVKGMDDVFVQLKFSYTRLRNSELKSCFLYCSLYPEDHEISSEELIEYWICEGLIDKRETRDDNMNKGACHFG</sequence>
<dbReference type="FunFam" id="1.10.10.10:FF:000322">
    <property type="entry name" value="Probable disease resistance protein At1g63360"/>
    <property type="match status" value="1"/>
</dbReference>
<dbReference type="OrthoDB" id="3794806at2759"/>
<proteinExistence type="predicted"/>
<dbReference type="PANTHER" id="PTHR23155">
    <property type="entry name" value="DISEASE RESISTANCE PROTEIN RP"/>
    <property type="match status" value="1"/>
</dbReference>
<evidence type="ECO:0000256" key="1">
    <source>
        <dbReference type="ARBA" id="ARBA00022737"/>
    </source>
</evidence>